<dbReference type="GeneID" id="93574211"/>
<dbReference type="OrthoDB" id="5418867at2759"/>
<feature type="compositionally biased region" description="Acidic residues" evidence="1">
    <location>
        <begin position="142"/>
        <end position="153"/>
    </location>
</feature>
<reference evidence="3" key="1">
    <citation type="journal article" date="2017" name="Genome Biol.">
        <title>Comparative genomics reveals high biological diversity and specific adaptations in the industrially and medically important fungal genus Aspergillus.</title>
        <authorList>
            <person name="de Vries R.P."/>
            <person name="Riley R."/>
            <person name="Wiebenga A."/>
            <person name="Aguilar-Osorio G."/>
            <person name="Amillis S."/>
            <person name="Uchima C.A."/>
            <person name="Anderluh G."/>
            <person name="Asadollahi M."/>
            <person name="Askin M."/>
            <person name="Barry K."/>
            <person name="Battaglia E."/>
            <person name="Bayram O."/>
            <person name="Benocci T."/>
            <person name="Braus-Stromeyer S.A."/>
            <person name="Caldana C."/>
            <person name="Canovas D."/>
            <person name="Cerqueira G.C."/>
            <person name="Chen F."/>
            <person name="Chen W."/>
            <person name="Choi C."/>
            <person name="Clum A."/>
            <person name="Dos Santos R.A."/>
            <person name="Damasio A.R."/>
            <person name="Diallinas G."/>
            <person name="Emri T."/>
            <person name="Fekete E."/>
            <person name="Flipphi M."/>
            <person name="Freyberg S."/>
            <person name="Gallo A."/>
            <person name="Gournas C."/>
            <person name="Habgood R."/>
            <person name="Hainaut M."/>
            <person name="Harispe M.L."/>
            <person name="Henrissat B."/>
            <person name="Hilden K.S."/>
            <person name="Hope R."/>
            <person name="Hossain A."/>
            <person name="Karabika E."/>
            <person name="Karaffa L."/>
            <person name="Karanyi Z."/>
            <person name="Krasevec N."/>
            <person name="Kuo A."/>
            <person name="Kusch H."/>
            <person name="LaButti K."/>
            <person name="Lagendijk E.L."/>
            <person name="Lapidus A."/>
            <person name="Levasseur A."/>
            <person name="Lindquist E."/>
            <person name="Lipzen A."/>
            <person name="Logrieco A.F."/>
            <person name="MacCabe A."/>
            <person name="Maekelae M.R."/>
            <person name="Malavazi I."/>
            <person name="Melin P."/>
            <person name="Meyer V."/>
            <person name="Mielnichuk N."/>
            <person name="Miskei M."/>
            <person name="Molnar A.P."/>
            <person name="Mule G."/>
            <person name="Ngan C.Y."/>
            <person name="Orejas M."/>
            <person name="Orosz E."/>
            <person name="Ouedraogo J.P."/>
            <person name="Overkamp K.M."/>
            <person name="Park H.-S."/>
            <person name="Perrone G."/>
            <person name="Piumi F."/>
            <person name="Punt P.J."/>
            <person name="Ram A.F."/>
            <person name="Ramon A."/>
            <person name="Rauscher S."/>
            <person name="Record E."/>
            <person name="Riano-Pachon D.M."/>
            <person name="Robert V."/>
            <person name="Roehrig J."/>
            <person name="Ruller R."/>
            <person name="Salamov A."/>
            <person name="Salih N.S."/>
            <person name="Samson R.A."/>
            <person name="Sandor E."/>
            <person name="Sanguinetti M."/>
            <person name="Schuetze T."/>
            <person name="Sepcic K."/>
            <person name="Shelest E."/>
            <person name="Sherlock G."/>
            <person name="Sophianopoulou V."/>
            <person name="Squina F.M."/>
            <person name="Sun H."/>
            <person name="Susca A."/>
            <person name="Todd R.B."/>
            <person name="Tsang A."/>
            <person name="Unkles S.E."/>
            <person name="van de Wiele N."/>
            <person name="van Rossen-Uffink D."/>
            <person name="Oliveira J.V."/>
            <person name="Vesth T.C."/>
            <person name="Visser J."/>
            <person name="Yu J.-H."/>
            <person name="Zhou M."/>
            <person name="Andersen M.R."/>
            <person name="Archer D.B."/>
            <person name="Baker S.E."/>
            <person name="Benoit I."/>
            <person name="Brakhage A.A."/>
            <person name="Braus G.H."/>
            <person name="Fischer R."/>
            <person name="Frisvad J.C."/>
            <person name="Goldman G.H."/>
            <person name="Houbraken J."/>
            <person name="Oakley B."/>
            <person name="Pocsi I."/>
            <person name="Scazzocchio C."/>
            <person name="Seiboth B."/>
            <person name="vanKuyk P.A."/>
            <person name="Wortman J."/>
            <person name="Dyer P.S."/>
            <person name="Grigoriev I.V."/>
        </authorList>
    </citation>
    <scope>NUCLEOTIDE SEQUENCE [LARGE SCALE GENOMIC DNA]</scope>
    <source>
        <strain evidence="3">CBS 101740 / IMI 381727 / IBT 21946</strain>
    </source>
</reference>
<feature type="compositionally biased region" description="Low complexity" evidence="1">
    <location>
        <begin position="66"/>
        <end position="82"/>
    </location>
</feature>
<feature type="compositionally biased region" description="Basic residues" evidence="1">
    <location>
        <begin position="118"/>
        <end position="127"/>
    </location>
</feature>
<name>A0A1L9UT70_ASPBC</name>
<dbReference type="AlphaFoldDB" id="A0A1L9UT70"/>
<evidence type="ECO:0008006" key="4">
    <source>
        <dbReference type="Google" id="ProtNLM"/>
    </source>
</evidence>
<protein>
    <recommendedName>
        <fullName evidence="4">AT hook motif protein</fullName>
    </recommendedName>
</protein>
<organism evidence="2 3">
    <name type="scientific">Aspergillus brasiliensis (strain CBS 101740 / IMI 381727 / IBT 21946)</name>
    <dbReference type="NCBI Taxonomy" id="767769"/>
    <lineage>
        <taxon>Eukaryota</taxon>
        <taxon>Fungi</taxon>
        <taxon>Dikarya</taxon>
        <taxon>Ascomycota</taxon>
        <taxon>Pezizomycotina</taxon>
        <taxon>Eurotiomycetes</taxon>
        <taxon>Eurotiomycetidae</taxon>
        <taxon>Eurotiales</taxon>
        <taxon>Aspergillaceae</taxon>
        <taxon>Aspergillus</taxon>
        <taxon>Aspergillus subgen. Circumdati</taxon>
    </lineage>
</organism>
<dbReference type="OMA" id="FMGPGCT"/>
<dbReference type="VEuPathDB" id="FungiDB:ASPBRDRAFT_204959"/>
<evidence type="ECO:0000256" key="1">
    <source>
        <dbReference type="SAM" id="MobiDB-lite"/>
    </source>
</evidence>
<feature type="compositionally biased region" description="Low complexity" evidence="1">
    <location>
        <begin position="128"/>
        <end position="137"/>
    </location>
</feature>
<evidence type="ECO:0000313" key="2">
    <source>
        <dbReference type="EMBL" id="OJJ74895.1"/>
    </source>
</evidence>
<sequence>MPMTWNETTDARLLVGILTTTSVKLDMHALAKFMGPGCTVSAVQHRIQRLKDKVGTVSTTSTPGEMTASPATTSTLTTMTSPGNETPTPATPEKRKRGRPRKNPVAGGGGTTAPAAAKKPKVKRAKKATPAAPAVVVKNEESGGDGDDDDETLSDPGVPETPSVGDGEEGAEAETPAVTTGEEEDA</sequence>
<proteinExistence type="predicted"/>
<evidence type="ECO:0000313" key="3">
    <source>
        <dbReference type="Proteomes" id="UP000184499"/>
    </source>
</evidence>
<accession>A0A1L9UT70</accession>
<dbReference type="STRING" id="767769.A0A1L9UT70"/>
<keyword evidence="3" id="KW-1185">Reference proteome</keyword>
<dbReference type="Proteomes" id="UP000184499">
    <property type="component" value="Unassembled WGS sequence"/>
</dbReference>
<gene>
    <name evidence="2" type="ORF">ASPBRDRAFT_204959</name>
</gene>
<dbReference type="EMBL" id="KV878681">
    <property type="protein sequence ID" value="OJJ74895.1"/>
    <property type="molecule type" value="Genomic_DNA"/>
</dbReference>
<feature type="region of interest" description="Disordered" evidence="1">
    <location>
        <begin position="55"/>
        <end position="186"/>
    </location>
</feature>
<dbReference type="RefSeq" id="XP_067482143.1">
    <property type="nucleotide sequence ID" value="XM_067621723.1"/>
</dbReference>